<name>A0AA38W3Y2_9PEZI</name>
<dbReference type="Pfam" id="PF04577">
    <property type="entry name" value="Glyco_transf_61"/>
    <property type="match status" value="1"/>
</dbReference>
<reference evidence="12" key="1">
    <citation type="submission" date="2022-07" db="EMBL/GenBank/DDBJ databases">
        <title>Fungi with potential for degradation of polypropylene.</title>
        <authorList>
            <person name="Gostincar C."/>
        </authorList>
    </citation>
    <scope>NUCLEOTIDE SEQUENCE</scope>
    <source>
        <strain evidence="12">EXF-13287</strain>
    </source>
</reference>
<evidence type="ECO:0000256" key="10">
    <source>
        <dbReference type="ARBA" id="ARBA00049432"/>
    </source>
</evidence>
<dbReference type="InterPro" id="IPR049625">
    <property type="entry name" value="Glyco_transf_61_cat"/>
</dbReference>
<comment type="catalytic activity">
    <reaction evidence="9">
        <text>L-seryl-[protein] + UDP-N-acetyl-alpha-D-glucosamine = 3-O-(N-acetyl-beta-D-glucosaminyl)-L-seryl-[protein] + UDP + H(+)</text>
        <dbReference type="Rhea" id="RHEA:48904"/>
        <dbReference type="Rhea" id="RHEA-COMP:9863"/>
        <dbReference type="Rhea" id="RHEA-COMP:12251"/>
        <dbReference type="ChEBI" id="CHEBI:15378"/>
        <dbReference type="ChEBI" id="CHEBI:29999"/>
        <dbReference type="ChEBI" id="CHEBI:57705"/>
        <dbReference type="ChEBI" id="CHEBI:58223"/>
        <dbReference type="ChEBI" id="CHEBI:90838"/>
        <dbReference type="EC" id="2.4.1.255"/>
    </reaction>
</comment>
<evidence type="ECO:0000256" key="6">
    <source>
        <dbReference type="ARBA" id="ARBA00023180"/>
    </source>
</evidence>
<evidence type="ECO:0000256" key="8">
    <source>
        <dbReference type="ARBA" id="ARBA00042574"/>
    </source>
</evidence>
<dbReference type="InterPro" id="IPR007657">
    <property type="entry name" value="Glycosyltransferase_61"/>
</dbReference>
<keyword evidence="13" id="KW-1185">Reference proteome</keyword>
<dbReference type="PANTHER" id="PTHR20961:SF148">
    <property type="entry name" value="EGF DOMAIN-SPECIFIC O-LINKED N-ACETYLGLUCOSAMINE TRANSFERASE"/>
    <property type="match status" value="1"/>
</dbReference>
<evidence type="ECO:0000256" key="7">
    <source>
        <dbReference type="ARBA" id="ARBA00040944"/>
    </source>
</evidence>
<comment type="caution">
    <text evidence="12">The sequence shown here is derived from an EMBL/GenBank/DDBJ whole genome shotgun (WGS) entry which is preliminary data.</text>
</comment>
<feature type="domain" description="Glycosyltransferase 61 catalytic" evidence="11">
    <location>
        <begin position="109"/>
        <end position="205"/>
    </location>
</feature>
<dbReference type="EMBL" id="JANBVN010000006">
    <property type="protein sequence ID" value="KAJ9165095.1"/>
    <property type="molecule type" value="Genomic_DNA"/>
</dbReference>
<evidence type="ECO:0000256" key="5">
    <source>
        <dbReference type="ARBA" id="ARBA00022824"/>
    </source>
</evidence>
<accession>A0AA38W3Y2</accession>
<dbReference type="EC" id="2.4.1.255" evidence="1"/>
<evidence type="ECO:0000256" key="1">
    <source>
        <dbReference type="ARBA" id="ARBA00011970"/>
    </source>
</evidence>
<comment type="catalytic activity">
    <reaction evidence="10">
        <text>L-threonyl-[protein] + UDP-N-acetyl-alpha-D-glucosamine = 3-O-(N-acetyl-beta-D-glucosaminyl)-L-threonyl-[protein] + UDP + H(+)</text>
        <dbReference type="Rhea" id="RHEA:48908"/>
        <dbReference type="Rhea" id="RHEA-COMP:11060"/>
        <dbReference type="Rhea" id="RHEA-COMP:12252"/>
        <dbReference type="ChEBI" id="CHEBI:15378"/>
        <dbReference type="ChEBI" id="CHEBI:30013"/>
        <dbReference type="ChEBI" id="CHEBI:57705"/>
        <dbReference type="ChEBI" id="CHEBI:58223"/>
        <dbReference type="ChEBI" id="CHEBI:90840"/>
        <dbReference type="EC" id="2.4.1.255"/>
    </reaction>
</comment>
<evidence type="ECO:0000256" key="9">
    <source>
        <dbReference type="ARBA" id="ARBA00048317"/>
    </source>
</evidence>
<sequence length="299" mass="33838">MTEIWQARHTIDALQMAINPATGRSWLTPDEAATVTVVFEDDRVEPMDHLWTVATGNTPIRMSSLEPGACFGNVIIPLAGSSSPFWSALMEDVYHETCHTQVLLNTWVRRVFNFLDITPRSATDVHAHPTITIVERAHNRKFIALDRWLETLKSLYPKSNITVYDFAAISLQEQLRIVQGTDVFVGHHGAAMAHTIFLNPEAAVVEIFPPVFPMRGFRALARMRGLAHFGANCMWPEEWNNTVNGVPLPETWTAPKEPVDWQVAEWTYMTDEQFLGIVDAAVRNQMNKRYQFSNCAPDC</sequence>
<proteinExistence type="predicted"/>
<evidence type="ECO:0000256" key="2">
    <source>
        <dbReference type="ARBA" id="ARBA00022676"/>
    </source>
</evidence>
<evidence type="ECO:0000313" key="12">
    <source>
        <dbReference type="EMBL" id="KAJ9165095.1"/>
    </source>
</evidence>
<dbReference type="PANTHER" id="PTHR20961">
    <property type="entry name" value="GLYCOSYLTRANSFERASE"/>
    <property type="match status" value="1"/>
</dbReference>
<evidence type="ECO:0000256" key="3">
    <source>
        <dbReference type="ARBA" id="ARBA00022679"/>
    </source>
</evidence>
<keyword evidence="6" id="KW-0325">Glycoprotein</keyword>
<evidence type="ECO:0000259" key="11">
    <source>
        <dbReference type="Pfam" id="PF04577"/>
    </source>
</evidence>
<dbReference type="AlphaFoldDB" id="A0AA38W3Y2"/>
<protein>
    <recommendedName>
        <fullName evidence="7">EGF domain-specific O-linked N-acetylglucosamine transferase</fullName>
        <ecNumber evidence="1">2.4.1.255</ecNumber>
    </recommendedName>
    <alternativeName>
        <fullName evidence="8">Extracellular O-linked N-acetylglucosamine transferase</fullName>
    </alternativeName>
</protein>
<evidence type="ECO:0000256" key="4">
    <source>
        <dbReference type="ARBA" id="ARBA00022729"/>
    </source>
</evidence>
<dbReference type="Proteomes" id="UP001174691">
    <property type="component" value="Unassembled WGS sequence"/>
</dbReference>
<gene>
    <name evidence="12" type="ORF">NKR19_g708</name>
</gene>
<keyword evidence="4" id="KW-0732">Signal</keyword>
<organism evidence="12 13">
    <name type="scientific">Coniochaeta hoffmannii</name>
    <dbReference type="NCBI Taxonomy" id="91930"/>
    <lineage>
        <taxon>Eukaryota</taxon>
        <taxon>Fungi</taxon>
        <taxon>Dikarya</taxon>
        <taxon>Ascomycota</taxon>
        <taxon>Pezizomycotina</taxon>
        <taxon>Sordariomycetes</taxon>
        <taxon>Sordariomycetidae</taxon>
        <taxon>Coniochaetales</taxon>
        <taxon>Coniochaetaceae</taxon>
        <taxon>Coniochaeta</taxon>
    </lineage>
</organism>
<evidence type="ECO:0000313" key="13">
    <source>
        <dbReference type="Proteomes" id="UP001174691"/>
    </source>
</evidence>
<keyword evidence="3" id="KW-0808">Transferase</keyword>
<dbReference type="GO" id="GO:0097363">
    <property type="term" value="F:protein O-acetylglucosaminyltransferase activity"/>
    <property type="evidence" value="ECO:0007669"/>
    <property type="project" value="UniProtKB-EC"/>
</dbReference>
<keyword evidence="2" id="KW-0328">Glycosyltransferase</keyword>
<keyword evidence="5" id="KW-0256">Endoplasmic reticulum</keyword>